<dbReference type="STRING" id="1193502.SHALO_2418"/>
<organism evidence="6 7">
    <name type="scientific">Sulfurospirillum halorespirans DSM 13726</name>
    <dbReference type="NCBI Taxonomy" id="1193502"/>
    <lineage>
        <taxon>Bacteria</taxon>
        <taxon>Pseudomonadati</taxon>
        <taxon>Campylobacterota</taxon>
        <taxon>Epsilonproteobacteria</taxon>
        <taxon>Campylobacterales</taxon>
        <taxon>Sulfurospirillaceae</taxon>
        <taxon>Sulfurospirillum</taxon>
    </lineage>
</organism>
<evidence type="ECO:0000256" key="5">
    <source>
        <dbReference type="SAM" id="MobiDB-lite"/>
    </source>
</evidence>
<dbReference type="InterPro" id="IPR036227">
    <property type="entry name" value="Ribosomal_uL15/eL18_sf"/>
</dbReference>
<protein>
    <recommendedName>
        <fullName evidence="4">Large ribosomal subunit protein uL15</fullName>
    </recommendedName>
</protein>
<feature type="compositionally biased region" description="Polar residues" evidence="5">
    <location>
        <begin position="32"/>
        <end position="41"/>
    </location>
</feature>
<dbReference type="PANTHER" id="PTHR12934:SF11">
    <property type="entry name" value="LARGE RIBOSOMAL SUBUNIT PROTEIN UL15M"/>
    <property type="match status" value="1"/>
</dbReference>
<feature type="region of interest" description="Disordered" evidence="5">
    <location>
        <begin position="1"/>
        <end position="58"/>
    </location>
</feature>
<evidence type="ECO:0000256" key="3">
    <source>
        <dbReference type="ARBA" id="ARBA00023274"/>
    </source>
</evidence>
<keyword evidence="4" id="KW-0694">RNA-binding</keyword>
<dbReference type="PATRIC" id="fig|1193502.14.peg.2450"/>
<dbReference type="GO" id="GO:0006412">
    <property type="term" value="P:translation"/>
    <property type="evidence" value="ECO:0007669"/>
    <property type="project" value="UniProtKB-UniRule"/>
</dbReference>
<keyword evidence="4" id="KW-0699">rRNA-binding</keyword>
<comment type="function">
    <text evidence="4">Binds to the 23S rRNA.</text>
</comment>
<comment type="subunit">
    <text evidence="4">Part of the 50S ribosomal subunit.</text>
</comment>
<evidence type="ECO:0000256" key="4">
    <source>
        <dbReference type="HAMAP-Rule" id="MF_01341"/>
    </source>
</evidence>
<accession>A0A1D7TMF4</accession>
<dbReference type="InterPro" id="IPR030878">
    <property type="entry name" value="Ribosomal_uL15"/>
</dbReference>
<gene>
    <name evidence="4" type="primary">rplO</name>
    <name evidence="6" type="ORF">SHALO_2418</name>
</gene>
<reference evidence="7" key="1">
    <citation type="submission" date="2016-08" db="EMBL/GenBank/DDBJ databases">
        <title>Complete genome sequence of the organohalide-respiring Epsilonproteobacterium Sulfurospirillum halorespirans.</title>
        <authorList>
            <person name="Goris T."/>
            <person name="Zimmermann J."/>
            <person name="Schenz B."/>
            <person name="Lemos M."/>
            <person name="Hackermueller J."/>
            <person name="Diekert G."/>
        </authorList>
    </citation>
    <scope>NUCLEOTIDE SEQUENCE [LARGE SCALE GENOMIC DNA]</scope>
    <source>
        <strain>DSM 13726</strain>
        <strain evidence="7">PCE-M2</strain>
    </source>
</reference>
<dbReference type="KEGG" id="shal:SHALO_2418"/>
<dbReference type="GO" id="GO:0019843">
    <property type="term" value="F:rRNA binding"/>
    <property type="evidence" value="ECO:0007669"/>
    <property type="project" value="UniProtKB-UniRule"/>
</dbReference>
<evidence type="ECO:0000256" key="1">
    <source>
        <dbReference type="ARBA" id="ARBA00007320"/>
    </source>
</evidence>
<evidence type="ECO:0000313" key="6">
    <source>
        <dbReference type="EMBL" id="AOO66178.1"/>
    </source>
</evidence>
<dbReference type="InterPro" id="IPR005749">
    <property type="entry name" value="Ribosomal_uL15_bac-type"/>
</dbReference>
<evidence type="ECO:0000256" key="2">
    <source>
        <dbReference type="ARBA" id="ARBA00022980"/>
    </source>
</evidence>
<comment type="similarity">
    <text evidence="1 4">Belongs to the universal ribosomal protein uL15 family.</text>
</comment>
<dbReference type="GO" id="GO:0003735">
    <property type="term" value="F:structural constituent of ribosome"/>
    <property type="evidence" value="ECO:0007669"/>
    <property type="project" value="InterPro"/>
</dbReference>
<sequence length="134" mass="14506">MALDNLTPAENSTKKIKRVGRGQGSGMGKTASRGNNGQKSRTGYKRKRGFEGGQQPLQRRLPKVGFTSKIVKPYIINVDRIKAVAELAEITVDAIRTVHKIGSSVIKVKLIGAGAKELTAKIKDENVIFTGMSK</sequence>
<dbReference type="GO" id="GO:0022625">
    <property type="term" value="C:cytosolic large ribosomal subunit"/>
    <property type="evidence" value="ECO:0007669"/>
    <property type="project" value="TreeGrafter"/>
</dbReference>
<dbReference type="EMBL" id="CP017111">
    <property type="protein sequence ID" value="AOO66178.1"/>
    <property type="molecule type" value="Genomic_DNA"/>
</dbReference>
<dbReference type="NCBIfam" id="TIGR01071">
    <property type="entry name" value="rplO_bact"/>
    <property type="match status" value="1"/>
</dbReference>
<dbReference type="Proteomes" id="UP000094609">
    <property type="component" value="Chromosome"/>
</dbReference>
<dbReference type="RefSeq" id="WP_025345764.1">
    <property type="nucleotide sequence ID" value="NZ_CP017111.1"/>
</dbReference>
<keyword evidence="3 4" id="KW-0687">Ribonucleoprotein</keyword>
<dbReference type="SUPFAM" id="SSF52080">
    <property type="entry name" value="Ribosomal proteins L15p and L18e"/>
    <property type="match status" value="1"/>
</dbReference>
<evidence type="ECO:0000313" key="7">
    <source>
        <dbReference type="Proteomes" id="UP000094609"/>
    </source>
</evidence>
<dbReference type="HAMAP" id="MF_01341">
    <property type="entry name" value="Ribosomal_uL15"/>
    <property type="match status" value="1"/>
</dbReference>
<name>A0A1D7TMF4_9BACT</name>
<keyword evidence="7" id="KW-1185">Reference proteome</keyword>
<dbReference type="AlphaFoldDB" id="A0A1D7TMF4"/>
<proteinExistence type="inferred from homology"/>
<dbReference type="PANTHER" id="PTHR12934">
    <property type="entry name" value="50S RIBOSOMAL PROTEIN L15"/>
    <property type="match status" value="1"/>
</dbReference>
<keyword evidence="2 4" id="KW-0689">Ribosomal protein</keyword>